<keyword evidence="7" id="KW-1133">Transmembrane helix</keyword>
<evidence type="ECO:0000256" key="6">
    <source>
        <dbReference type="ARBA" id="ARBA00023012"/>
    </source>
</evidence>
<evidence type="ECO:0000259" key="8">
    <source>
        <dbReference type="PROSITE" id="PS50109"/>
    </source>
</evidence>
<dbReference type="NCBIfam" id="TIGR00229">
    <property type="entry name" value="sensory_box"/>
    <property type="match status" value="1"/>
</dbReference>
<keyword evidence="7" id="KW-0812">Transmembrane</keyword>
<dbReference type="SUPFAM" id="SSF55785">
    <property type="entry name" value="PYP-like sensor domain (PAS domain)"/>
    <property type="match status" value="2"/>
</dbReference>
<dbReference type="AlphaFoldDB" id="A0A928BTC4"/>
<feature type="domain" description="Histidine kinase" evidence="8">
    <location>
        <begin position="458"/>
        <end position="669"/>
    </location>
</feature>
<dbReference type="PANTHER" id="PTHR43711:SF31">
    <property type="entry name" value="HISTIDINE KINASE"/>
    <property type="match status" value="1"/>
</dbReference>
<evidence type="ECO:0000256" key="3">
    <source>
        <dbReference type="ARBA" id="ARBA00022553"/>
    </source>
</evidence>
<keyword evidence="6" id="KW-0902">Two-component regulatory system</keyword>
<dbReference type="PROSITE" id="PS50113">
    <property type="entry name" value="PAC"/>
    <property type="match status" value="2"/>
</dbReference>
<keyword evidence="5 10" id="KW-0418">Kinase</keyword>
<dbReference type="Proteomes" id="UP000763088">
    <property type="component" value="Unassembled WGS sequence"/>
</dbReference>
<dbReference type="InterPro" id="IPR036097">
    <property type="entry name" value="HisK_dim/P_sf"/>
</dbReference>
<dbReference type="SMART" id="SM00388">
    <property type="entry name" value="HisKA"/>
    <property type="match status" value="1"/>
</dbReference>
<dbReference type="Gene3D" id="1.10.287.130">
    <property type="match status" value="1"/>
</dbReference>
<evidence type="ECO:0000256" key="7">
    <source>
        <dbReference type="SAM" id="Phobius"/>
    </source>
</evidence>
<sequence length="675" mass="78183">MLIDINPTYIYLIAVLVISAIAMVVYNRLAFYKEKRVTRKVQRLNAQLTLIMDANKTDAWTYNTKKNQFKVISKENLTETFYTPFEFSQLYDREDFKMVVKAIENIQNREQIAETLTVKGAPAEDDSSKIYEMSLTVLRRNKQDQPIEILGTQRDVTKEKKLADDEKNLMLKFHTVFNSSLIDMIYYNADGYLTELNEKACETFGVKTPETLLKRKIKMTDIPSYREFDIKTLEHTQLSSITDITHVKKSDERVPEVTREGKIYYEVMLEPIHDIHNQSLGVIAAGRDITEMVESHHRQQKSARLMEERSKALKQYIDDLNYTLKISDARLTNYYPATHTLDILSDITGEGTHLSQLKAVAMIHPDDRKRAKMLITRMDRLYKGTFSEILHTKLRDHNGRDIYLNFSMMPITDKEGNVTHYFGMCRNETEMAYVEKHLQEESAKAQEEEQLKNAFLLNMSYELRVPLHAVIGFAELFKREHNREDEPIFAREIKKNTDILLNLINDILFISRLDAHMIEYHYEECDFASLFEGWCHQGWSEASKNIKQITENSYNSLLVNIDPQNLGIAIQKLCGYSARTTKAGSLKSRYEYLHDELIIIVEDTSQGIEFDEVPKIFNRFMGDAKTKRIGTGLDLPIVKELVEQMGGTIDVLSEPGKGSTFFMSIPCELTSFEKK</sequence>
<reference evidence="10" key="1">
    <citation type="submission" date="2019-04" db="EMBL/GenBank/DDBJ databases">
        <title>Evolution of Biomass-Degrading Anaerobic Consortia Revealed by Metagenomics.</title>
        <authorList>
            <person name="Peng X."/>
        </authorList>
    </citation>
    <scope>NUCLEOTIDE SEQUENCE</scope>
    <source>
        <strain evidence="10">SIG141</strain>
    </source>
</reference>
<feature type="transmembrane region" description="Helical" evidence="7">
    <location>
        <begin position="6"/>
        <end position="26"/>
    </location>
</feature>
<dbReference type="Gene3D" id="3.30.450.20">
    <property type="entry name" value="PAS domain"/>
    <property type="match status" value="2"/>
</dbReference>
<dbReference type="PROSITE" id="PS50109">
    <property type="entry name" value="HIS_KIN"/>
    <property type="match status" value="1"/>
</dbReference>
<dbReference type="Pfam" id="PF02518">
    <property type="entry name" value="HATPase_c"/>
    <property type="match status" value="1"/>
</dbReference>
<protein>
    <recommendedName>
        <fullName evidence="2">histidine kinase</fullName>
        <ecNumber evidence="2">2.7.13.3</ecNumber>
    </recommendedName>
</protein>
<dbReference type="SUPFAM" id="SSF55874">
    <property type="entry name" value="ATPase domain of HSP90 chaperone/DNA topoisomerase II/histidine kinase"/>
    <property type="match status" value="1"/>
</dbReference>
<evidence type="ECO:0000259" key="9">
    <source>
        <dbReference type="PROSITE" id="PS50113"/>
    </source>
</evidence>
<dbReference type="PRINTS" id="PR00344">
    <property type="entry name" value="BCTRLSENSOR"/>
</dbReference>
<evidence type="ECO:0000256" key="2">
    <source>
        <dbReference type="ARBA" id="ARBA00012438"/>
    </source>
</evidence>
<dbReference type="GO" id="GO:0000155">
    <property type="term" value="F:phosphorelay sensor kinase activity"/>
    <property type="evidence" value="ECO:0007669"/>
    <property type="project" value="InterPro"/>
</dbReference>
<keyword evidence="4" id="KW-0808">Transferase</keyword>
<keyword evidence="3" id="KW-0597">Phosphoprotein</keyword>
<dbReference type="SMART" id="SM00387">
    <property type="entry name" value="HATPase_c"/>
    <property type="match status" value="1"/>
</dbReference>
<feature type="domain" description="PAC" evidence="9">
    <location>
        <begin position="388"/>
        <end position="440"/>
    </location>
</feature>
<accession>A0A928BTC4</accession>
<dbReference type="InterPro" id="IPR000014">
    <property type="entry name" value="PAS"/>
</dbReference>
<dbReference type="InterPro" id="IPR035965">
    <property type="entry name" value="PAS-like_dom_sf"/>
</dbReference>
<comment type="catalytic activity">
    <reaction evidence="1">
        <text>ATP + protein L-histidine = ADP + protein N-phospho-L-histidine.</text>
        <dbReference type="EC" id="2.7.13.3"/>
    </reaction>
</comment>
<dbReference type="InterPro" id="IPR005467">
    <property type="entry name" value="His_kinase_dom"/>
</dbReference>
<evidence type="ECO:0000256" key="5">
    <source>
        <dbReference type="ARBA" id="ARBA00022777"/>
    </source>
</evidence>
<dbReference type="InterPro" id="IPR003594">
    <property type="entry name" value="HATPase_dom"/>
</dbReference>
<evidence type="ECO:0000256" key="1">
    <source>
        <dbReference type="ARBA" id="ARBA00000085"/>
    </source>
</evidence>
<dbReference type="Pfam" id="PF13426">
    <property type="entry name" value="PAS_9"/>
    <property type="match status" value="2"/>
</dbReference>
<dbReference type="InterPro" id="IPR050736">
    <property type="entry name" value="Sensor_HK_Regulatory"/>
</dbReference>
<comment type="caution">
    <text evidence="10">The sequence shown here is derived from an EMBL/GenBank/DDBJ whole genome shotgun (WGS) entry which is preliminary data.</text>
</comment>
<name>A0A928BTC4_XYLRU</name>
<evidence type="ECO:0000313" key="10">
    <source>
        <dbReference type="EMBL" id="MBE6267000.1"/>
    </source>
</evidence>
<dbReference type="Pfam" id="PF00512">
    <property type="entry name" value="HisKA"/>
    <property type="match status" value="1"/>
</dbReference>
<dbReference type="InterPro" id="IPR004358">
    <property type="entry name" value="Sig_transdc_His_kin-like_C"/>
</dbReference>
<keyword evidence="7" id="KW-0472">Membrane</keyword>
<organism evidence="10 11">
    <name type="scientific">Xylanibacter ruminicola</name>
    <name type="common">Prevotella ruminicola</name>
    <dbReference type="NCBI Taxonomy" id="839"/>
    <lineage>
        <taxon>Bacteria</taxon>
        <taxon>Pseudomonadati</taxon>
        <taxon>Bacteroidota</taxon>
        <taxon>Bacteroidia</taxon>
        <taxon>Bacteroidales</taxon>
        <taxon>Prevotellaceae</taxon>
        <taxon>Xylanibacter</taxon>
    </lineage>
</organism>
<gene>
    <name evidence="10" type="ORF">E7102_11160</name>
</gene>
<evidence type="ECO:0000313" key="11">
    <source>
        <dbReference type="Proteomes" id="UP000763088"/>
    </source>
</evidence>
<dbReference type="InterPro" id="IPR000700">
    <property type="entry name" value="PAS-assoc_C"/>
</dbReference>
<dbReference type="EMBL" id="SUYD01000014">
    <property type="protein sequence ID" value="MBE6267000.1"/>
    <property type="molecule type" value="Genomic_DNA"/>
</dbReference>
<evidence type="ECO:0000256" key="4">
    <source>
        <dbReference type="ARBA" id="ARBA00022679"/>
    </source>
</evidence>
<dbReference type="InterPro" id="IPR003661">
    <property type="entry name" value="HisK_dim/P_dom"/>
</dbReference>
<dbReference type="CDD" id="cd00082">
    <property type="entry name" value="HisKA"/>
    <property type="match status" value="1"/>
</dbReference>
<dbReference type="EC" id="2.7.13.3" evidence="2"/>
<proteinExistence type="predicted"/>
<dbReference type="PANTHER" id="PTHR43711">
    <property type="entry name" value="TWO-COMPONENT HISTIDINE KINASE"/>
    <property type="match status" value="1"/>
</dbReference>
<feature type="domain" description="PAC" evidence="9">
    <location>
        <begin position="248"/>
        <end position="301"/>
    </location>
</feature>
<dbReference type="SUPFAM" id="SSF47384">
    <property type="entry name" value="Homodimeric domain of signal transducing histidine kinase"/>
    <property type="match status" value="1"/>
</dbReference>
<dbReference type="Gene3D" id="3.30.565.10">
    <property type="entry name" value="Histidine kinase-like ATPase, C-terminal domain"/>
    <property type="match status" value="1"/>
</dbReference>
<dbReference type="InterPro" id="IPR036890">
    <property type="entry name" value="HATPase_C_sf"/>
</dbReference>